<dbReference type="SUPFAM" id="SSF56024">
    <property type="entry name" value="Phospholipase D/nuclease"/>
    <property type="match status" value="1"/>
</dbReference>
<comment type="similarity">
    <text evidence="2 10">Belongs to the CDP-alcohol phosphatidyltransferase class-II family.</text>
</comment>
<name>A0ABP0ZX57_9ASCO</name>
<keyword evidence="10" id="KW-0496">Mitochondrion</keyword>
<dbReference type="Proteomes" id="UP001497383">
    <property type="component" value="Chromosome 8"/>
</dbReference>
<comment type="function">
    <text evidence="10">Functions in the biosynthesis of the anionic phospholipids phosphatidylglycerol and cardiolipin.</text>
</comment>
<dbReference type="InterPro" id="IPR001736">
    <property type="entry name" value="PLipase_D/transphosphatidylase"/>
</dbReference>
<evidence type="ECO:0000256" key="8">
    <source>
        <dbReference type="ARBA" id="ARBA00023264"/>
    </source>
</evidence>
<proteinExistence type="inferred from homology"/>
<evidence type="ECO:0000256" key="7">
    <source>
        <dbReference type="ARBA" id="ARBA00023209"/>
    </source>
</evidence>
<gene>
    <name evidence="12" type="ORF">LODBEIA_P58490</name>
</gene>
<evidence type="ECO:0000313" key="12">
    <source>
        <dbReference type="EMBL" id="CAK9442087.1"/>
    </source>
</evidence>
<dbReference type="Gene3D" id="3.30.870.10">
    <property type="entry name" value="Endonuclease Chain A"/>
    <property type="match status" value="2"/>
</dbReference>
<dbReference type="CDD" id="cd09135">
    <property type="entry name" value="PLDc_PGS1_euk_1"/>
    <property type="match status" value="1"/>
</dbReference>
<evidence type="ECO:0000259" key="11">
    <source>
        <dbReference type="PROSITE" id="PS50035"/>
    </source>
</evidence>
<sequence length="612" mass="69081">MFILRSANKKYLLVSSTSSFIHRIRRRNNSTSSSHYFKAKQASSGIPMISSVYNYFFGSSHGQQQARQFATNNPHISESQSGEFNPRLVTIFQQLDAIAPRFLLKKGEVEIIQDPKVFYQTLKDKISQARRRVFLSSLYVGKGQKELVQCIDDALSKNPELEVSILTDCLRGTREAPNNPCSASLLVTLEAKYGKRRVDIRMYHTPHLSGLTKSLTPKRINEGWGLQHMKLYGFDDEIILSGANLSQDYFTNRQDRYYLFKHKDLTEYYSKIHHAIASISYQIQHTTKLKQGFKLVWPVTNPTCEPHINQHRFISDTSYLLAPLIKQHQLKSFDEYTTPSVASDFDTIVYPVSQFTPLFPDNEDASTEKPAILRLLAYLDSPKIKWWFTAGYFNMLAQIQDRLISGSASGSVITASPKANSFYKSPGVSYYLPEAYLLFAKRFLEEVKRRSKQHSITVYEWQNGEVNKPGGWTYHAKGLWITVPEEDEPSITVVGSSNYTKRAYSSDLESNAIIITRDAELKSAMKREISHLMQHASELKLSDFQPKLRESGTAAAAAAAAAADSVVVEDVVGKNGNVQGTPPTPPPKYAIDEDRKISYAVHLAVKLLGGKM</sequence>
<dbReference type="RefSeq" id="XP_066832787.1">
    <property type="nucleotide sequence ID" value="XM_066976226.1"/>
</dbReference>
<keyword evidence="10" id="KW-0067">ATP-binding</keyword>
<dbReference type="SMART" id="SM00155">
    <property type="entry name" value="PLDc"/>
    <property type="match status" value="2"/>
</dbReference>
<comment type="subcellular location">
    <subcellularLocation>
        <location evidence="10">Mitochondrion</location>
    </subcellularLocation>
</comment>
<dbReference type="EMBL" id="OZ022412">
    <property type="protein sequence ID" value="CAK9442087.1"/>
    <property type="molecule type" value="Genomic_DNA"/>
</dbReference>
<dbReference type="PANTHER" id="PTHR12586">
    <property type="entry name" value="CDP-DIACYLGLYCEROL--SERINE O-PHOSPHATIDYLTRANSFERASE"/>
    <property type="match status" value="1"/>
</dbReference>
<reference evidence="12 13" key="1">
    <citation type="submission" date="2024-03" db="EMBL/GenBank/DDBJ databases">
        <authorList>
            <person name="Brejova B."/>
        </authorList>
    </citation>
    <scope>NUCLEOTIDE SEQUENCE [LARGE SCALE GENOMIC DNA]</scope>
    <source>
        <strain evidence="12 13">CBS 14171</strain>
    </source>
</reference>
<dbReference type="EC" id="2.7.8.5" evidence="10"/>
<evidence type="ECO:0000256" key="10">
    <source>
        <dbReference type="RuleBase" id="RU365024"/>
    </source>
</evidence>
<evidence type="ECO:0000256" key="9">
    <source>
        <dbReference type="ARBA" id="ARBA00048586"/>
    </source>
</evidence>
<keyword evidence="4 10" id="KW-0808">Transferase</keyword>
<keyword evidence="6 10" id="KW-0443">Lipid metabolism</keyword>
<accession>A0ABP0ZX57</accession>
<evidence type="ECO:0000256" key="6">
    <source>
        <dbReference type="ARBA" id="ARBA00023098"/>
    </source>
</evidence>
<protein>
    <recommendedName>
        <fullName evidence="10">CDP-diacylglycerol--glycerol-3-phosphate 3-phosphatidyltransferase</fullName>
        <ecNumber evidence="10">2.7.8.5</ecNumber>
    </recommendedName>
</protein>
<evidence type="ECO:0000256" key="2">
    <source>
        <dbReference type="ARBA" id="ARBA00010682"/>
    </source>
</evidence>
<comment type="pathway">
    <text evidence="1 10">Phospholipid metabolism; phosphatidylglycerol biosynthesis; phosphatidylglycerol from CDP-diacylglycerol: step 1/2.</text>
</comment>
<dbReference type="PROSITE" id="PS50035">
    <property type="entry name" value="PLD"/>
    <property type="match status" value="1"/>
</dbReference>
<dbReference type="PANTHER" id="PTHR12586:SF1">
    <property type="entry name" value="CDP-DIACYLGLYCEROL--GLYCEROL-3-PHOSPHATE 3-PHOSPHATIDYLTRANSFERASE, MITOCHONDRIAL"/>
    <property type="match status" value="1"/>
</dbReference>
<evidence type="ECO:0000256" key="1">
    <source>
        <dbReference type="ARBA" id="ARBA00005042"/>
    </source>
</evidence>
<keyword evidence="8 10" id="KW-1208">Phospholipid metabolism</keyword>
<evidence type="ECO:0000313" key="13">
    <source>
        <dbReference type="Proteomes" id="UP001497383"/>
    </source>
</evidence>
<feature type="domain" description="PLD phosphodiesterase" evidence="11">
    <location>
        <begin position="223"/>
        <end position="249"/>
    </location>
</feature>
<keyword evidence="13" id="KW-1185">Reference proteome</keyword>
<evidence type="ECO:0000256" key="4">
    <source>
        <dbReference type="ARBA" id="ARBA00022679"/>
    </source>
</evidence>
<dbReference type="CDD" id="cd09137">
    <property type="entry name" value="PLDc_PGS1_euk_2"/>
    <property type="match status" value="1"/>
</dbReference>
<keyword evidence="3 10" id="KW-0444">Lipid biosynthesis</keyword>
<keyword evidence="5" id="KW-0677">Repeat</keyword>
<evidence type="ECO:0000256" key="3">
    <source>
        <dbReference type="ARBA" id="ARBA00022516"/>
    </source>
</evidence>
<dbReference type="GeneID" id="92211045"/>
<dbReference type="InterPro" id="IPR016270">
    <property type="entry name" value="PGS1"/>
</dbReference>
<keyword evidence="7 10" id="KW-0594">Phospholipid biosynthesis</keyword>
<keyword evidence="10" id="KW-0547">Nucleotide-binding</keyword>
<evidence type="ECO:0000256" key="5">
    <source>
        <dbReference type="ARBA" id="ARBA00022737"/>
    </source>
</evidence>
<organism evidence="12 13">
    <name type="scientific">Lodderomyces beijingensis</name>
    <dbReference type="NCBI Taxonomy" id="1775926"/>
    <lineage>
        <taxon>Eukaryota</taxon>
        <taxon>Fungi</taxon>
        <taxon>Dikarya</taxon>
        <taxon>Ascomycota</taxon>
        <taxon>Saccharomycotina</taxon>
        <taxon>Pichiomycetes</taxon>
        <taxon>Debaryomycetaceae</taxon>
        <taxon>Candida/Lodderomyces clade</taxon>
        <taxon>Lodderomyces</taxon>
    </lineage>
</organism>
<comment type="catalytic activity">
    <reaction evidence="9 10">
        <text>a CDP-1,2-diacyl-sn-glycerol + sn-glycerol 3-phosphate = a 1,2-diacyl-sn-glycero-3-phospho-(1'-sn-glycero-3'-phosphate) + CMP + H(+)</text>
        <dbReference type="Rhea" id="RHEA:12593"/>
        <dbReference type="ChEBI" id="CHEBI:15378"/>
        <dbReference type="ChEBI" id="CHEBI:57597"/>
        <dbReference type="ChEBI" id="CHEBI:58332"/>
        <dbReference type="ChEBI" id="CHEBI:60110"/>
        <dbReference type="ChEBI" id="CHEBI:60377"/>
        <dbReference type="EC" id="2.7.8.5"/>
    </reaction>
</comment>